<dbReference type="Pfam" id="PF01103">
    <property type="entry name" value="Omp85"/>
    <property type="match status" value="1"/>
</dbReference>
<evidence type="ECO:0000256" key="3">
    <source>
        <dbReference type="ARBA" id="ARBA00022729"/>
    </source>
</evidence>
<evidence type="ECO:0000256" key="6">
    <source>
        <dbReference type="SAM" id="Phobius"/>
    </source>
</evidence>
<evidence type="ECO:0000256" key="4">
    <source>
        <dbReference type="ARBA" id="ARBA00023136"/>
    </source>
</evidence>
<keyword evidence="4 6" id="KW-0472">Membrane</keyword>
<proteinExistence type="predicted"/>
<keyword evidence="2 6" id="KW-0812">Transmembrane</keyword>
<dbReference type="Gene3D" id="2.40.160.50">
    <property type="entry name" value="membrane protein fhac: a member of the omp85/tpsb transporter family"/>
    <property type="match status" value="1"/>
</dbReference>
<reference evidence="8 9" key="1">
    <citation type="submission" date="2020-08" db="EMBL/GenBank/DDBJ databases">
        <title>Genomic Encyclopedia of Type Strains, Phase IV (KMG-IV): sequencing the most valuable type-strain genomes for metagenomic binning, comparative biology and taxonomic classification.</title>
        <authorList>
            <person name="Goeker M."/>
        </authorList>
    </citation>
    <scope>NUCLEOTIDE SEQUENCE [LARGE SCALE GENOMIC DNA]</scope>
    <source>
        <strain evidence="8 9">DSM 102983</strain>
    </source>
</reference>
<dbReference type="Proteomes" id="UP000533637">
    <property type="component" value="Unassembled WGS sequence"/>
</dbReference>
<dbReference type="EMBL" id="JACHOC010000005">
    <property type="protein sequence ID" value="MBB4622890.1"/>
    <property type="molecule type" value="Genomic_DNA"/>
</dbReference>
<dbReference type="InterPro" id="IPR039910">
    <property type="entry name" value="D15-like"/>
</dbReference>
<protein>
    <submittedName>
        <fullName evidence="8">Outer membrane protein assembly factor BamA</fullName>
    </submittedName>
</protein>
<dbReference type="InterPro" id="IPR000184">
    <property type="entry name" value="Bac_surfAg_D15"/>
</dbReference>
<evidence type="ECO:0000313" key="8">
    <source>
        <dbReference type="EMBL" id="MBB4622890.1"/>
    </source>
</evidence>
<keyword evidence="3" id="KW-0732">Signal</keyword>
<sequence length="843" mass="94836">MEKKRYDQLQQAGGSPVGLFHRCDSLAETPPTCCRGCDSLAGIPTACCCIAAASRESRQPVAGGTTGSRKLRQSVAGAATTYLLMFLAVACLFSCSTTKNLPEGEVLYTGIKKIDVTHDDKTTAGEDALAEVEGALAYPPNNALLGSSSIRVPFPFGLWVYNAFVNKKGKVGKWIFDKLAAKPVFISTVNPDVRIKVAQNLLKEYGYFNGTTSFQVDTNPKNAKKAKLVYQVEMNQPYTYDSIRYVRMRHKMDTLVQNTIGDRLLRDGDNFNVTNLEAERQRITSLLRNNGFYYFRPEFITYQADTIMNPGKVALRVMTKPGLPRAALRPWTIGDISVWLNGYNNEPPTDSIRYKDMTVYYEGKLRVRPSVLYNRLRFHSGDLYSQESQQRTQTSYSRLGIFRYSEMQYTPRDTARRQDTLDLKINTVYDLPLDGELEVNVTSKSNDQLGPGAIFSVTKRNVFGGGETFGVRLRGSYEWQTGKRVDGAKSAINSWEMGLSGTLTFPQLLFPGMMKKDGLYPSSTSFRLYVDQLNRARFFKMLAFGGNASYDYQSSATSHHSITPFKLTYNLLQSTTHEFDSITKYNRALKLSLENQFVPAMGYTYTYDDAPITSKRNHTWLQLSVSQAGNLLAAGYAIAGQKFNEEGKHLLGNKFAQFVKGTAEIRYNYKIGHNQHLVGRMMAGAIYSYGNARISPYNEQFYIGGANSLRAFTIRSIGPGRYHPEENNTYSYLDQTGDLKFEANLEYRFPILGDLHGAAFIDTGNIWLIRNDDQRPGGQLKWGRFLKDLALDAGVGLRYDLTFIVIRLDMGIPLHVPYETDKNGYFNVPKYTPGWHLAIGYPF</sequence>
<name>A0ABR6KN02_9BACT</name>
<evidence type="ECO:0000256" key="5">
    <source>
        <dbReference type="ARBA" id="ARBA00023237"/>
    </source>
</evidence>
<evidence type="ECO:0000256" key="2">
    <source>
        <dbReference type="ARBA" id="ARBA00022692"/>
    </source>
</evidence>
<dbReference type="PANTHER" id="PTHR12815:SF47">
    <property type="entry name" value="TRANSLOCATION AND ASSEMBLY MODULE SUBUNIT TAMA"/>
    <property type="match status" value="1"/>
</dbReference>
<keyword evidence="5" id="KW-0998">Cell outer membrane</keyword>
<evidence type="ECO:0000259" key="7">
    <source>
        <dbReference type="Pfam" id="PF01103"/>
    </source>
</evidence>
<dbReference type="Gene3D" id="3.10.20.310">
    <property type="entry name" value="membrane protein fhac"/>
    <property type="match status" value="1"/>
</dbReference>
<accession>A0ABR6KN02</accession>
<organism evidence="8 9">
    <name type="scientific">Parabacteroides faecis</name>
    <dbReference type="NCBI Taxonomy" id="1217282"/>
    <lineage>
        <taxon>Bacteria</taxon>
        <taxon>Pseudomonadati</taxon>
        <taxon>Bacteroidota</taxon>
        <taxon>Bacteroidia</taxon>
        <taxon>Bacteroidales</taxon>
        <taxon>Tannerellaceae</taxon>
        <taxon>Parabacteroides</taxon>
    </lineage>
</organism>
<gene>
    <name evidence="8" type="ORF">GGQ57_002799</name>
</gene>
<feature type="domain" description="Bacterial surface antigen (D15)" evidence="7">
    <location>
        <begin position="461"/>
        <end position="826"/>
    </location>
</feature>
<feature type="transmembrane region" description="Helical" evidence="6">
    <location>
        <begin position="75"/>
        <end position="93"/>
    </location>
</feature>
<dbReference type="PANTHER" id="PTHR12815">
    <property type="entry name" value="SORTING AND ASSEMBLY MACHINERY SAMM50 PROTEIN FAMILY MEMBER"/>
    <property type="match status" value="1"/>
</dbReference>
<evidence type="ECO:0000313" key="9">
    <source>
        <dbReference type="Proteomes" id="UP000533637"/>
    </source>
</evidence>
<comment type="caution">
    <text evidence="8">The sequence shown here is derived from an EMBL/GenBank/DDBJ whole genome shotgun (WGS) entry which is preliminary data.</text>
</comment>
<keyword evidence="9" id="KW-1185">Reference proteome</keyword>
<evidence type="ECO:0000256" key="1">
    <source>
        <dbReference type="ARBA" id="ARBA00004370"/>
    </source>
</evidence>
<keyword evidence="6" id="KW-1133">Transmembrane helix</keyword>
<comment type="subcellular location">
    <subcellularLocation>
        <location evidence="1">Membrane</location>
    </subcellularLocation>
</comment>